<proteinExistence type="predicted"/>
<reference evidence="1" key="2">
    <citation type="journal article" date="2015" name="Fish Shellfish Immunol.">
        <title>Early steps in the European eel (Anguilla anguilla)-Vibrio vulnificus interaction in the gills: Role of the RtxA13 toxin.</title>
        <authorList>
            <person name="Callol A."/>
            <person name="Pajuelo D."/>
            <person name="Ebbesson L."/>
            <person name="Teles M."/>
            <person name="MacKenzie S."/>
            <person name="Amaro C."/>
        </authorList>
    </citation>
    <scope>NUCLEOTIDE SEQUENCE</scope>
</reference>
<dbReference type="AlphaFoldDB" id="A0A0E9XB17"/>
<reference evidence="1" key="1">
    <citation type="submission" date="2014-11" db="EMBL/GenBank/DDBJ databases">
        <authorList>
            <person name="Amaro Gonzalez C."/>
        </authorList>
    </citation>
    <scope>NUCLEOTIDE SEQUENCE</scope>
</reference>
<sequence>MYIFYFIIALVFLKNELLKRKVQVEYS</sequence>
<evidence type="ECO:0000313" key="1">
    <source>
        <dbReference type="EMBL" id="JAH99651.1"/>
    </source>
</evidence>
<protein>
    <submittedName>
        <fullName evidence="1">Uncharacterized protein</fullName>
    </submittedName>
</protein>
<name>A0A0E9XB17_ANGAN</name>
<dbReference type="EMBL" id="GBXM01008926">
    <property type="protein sequence ID" value="JAH99651.1"/>
    <property type="molecule type" value="Transcribed_RNA"/>
</dbReference>
<organism evidence="1">
    <name type="scientific">Anguilla anguilla</name>
    <name type="common">European freshwater eel</name>
    <name type="synonym">Muraena anguilla</name>
    <dbReference type="NCBI Taxonomy" id="7936"/>
    <lineage>
        <taxon>Eukaryota</taxon>
        <taxon>Metazoa</taxon>
        <taxon>Chordata</taxon>
        <taxon>Craniata</taxon>
        <taxon>Vertebrata</taxon>
        <taxon>Euteleostomi</taxon>
        <taxon>Actinopterygii</taxon>
        <taxon>Neopterygii</taxon>
        <taxon>Teleostei</taxon>
        <taxon>Anguilliformes</taxon>
        <taxon>Anguillidae</taxon>
        <taxon>Anguilla</taxon>
    </lineage>
</organism>
<accession>A0A0E9XB17</accession>